<dbReference type="PROSITE" id="PS00022">
    <property type="entry name" value="EGF_1"/>
    <property type="match status" value="1"/>
</dbReference>
<dbReference type="PROSITE" id="PS50026">
    <property type="entry name" value="EGF_3"/>
    <property type="match status" value="1"/>
</dbReference>
<dbReference type="SMART" id="SM00181">
    <property type="entry name" value="EGF"/>
    <property type="match status" value="2"/>
</dbReference>
<dbReference type="FunFam" id="2.10.25.10:FF:000031">
    <property type="entry name" value="neurogenic locus notch homolog protein 3"/>
    <property type="match status" value="1"/>
</dbReference>
<dbReference type="Proteomes" id="UP000225706">
    <property type="component" value="Unassembled WGS sequence"/>
</dbReference>
<dbReference type="PANTHER" id="PTHR12755:SF3">
    <property type="entry name" value="POLYNUCLEOTIDE 5'-HYDROXYL-KINASE NOL9"/>
    <property type="match status" value="1"/>
</dbReference>
<keyword evidence="1 4" id="KW-0245">EGF-like domain</keyword>
<sequence length="474" mass="53755">MVKPSHIIQFNYTTEENIIKNMPAITEEFLMNTPGWAFTDDADDVIGHENNQRSKFRPSDQRSLALLAYFSRIVSNNTINEAREGPPAVNITALMSCIPYQIPWNCVAVHVIHTEVPWDQILFSINASVVGLAKIETDEMHGIGDKNNTPFFLAESLVAECIGLGIVRNIDPGRKLLHVLTPLTLDRLQQVNALLKGNIEIPAVIMLSGIILLQFLLFDGVRYSVVAQVPDDTETWKGSNRIIALEDIHPFEKKKELRWVPGFMCGWTPYGLCFSPEWKRNIHYYFIIPFKNLYIDVYVDQPADPAVFGINSVVLTRFKQKPGYLWEGLVTTYWNGWDSKRKRTVPTSIQVRTDYHDLKEQLTEWFSPSQLRLKGAFDACKYLETNCQAGERCVSRRLSGYVWPGQYKCVCKDKGFLEIRGQGCFDVDECQKSPCGALSVCVNTFGSYKCNCKSGYEGKDCKTGKKADVQMVVD</sequence>
<keyword evidence="6" id="KW-0808">Transferase</keyword>
<proteinExistence type="predicted"/>
<evidence type="ECO:0000259" key="5">
    <source>
        <dbReference type="PROSITE" id="PS50026"/>
    </source>
</evidence>
<dbReference type="Gene3D" id="2.10.25.10">
    <property type="entry name" value="Laminin"/>
    <property type="match status" value="2"/>
</dbReference>
<evidence type="ECO:0000256" key="1">
    <source>
        <dbReference type="ARBA" id="ARBA00022536"/>
    </source>
</evidence>
<dbReference type="Pfam" id="PF25467">
    <property type="entry name" value="NOL9_C"/>
    <property type="match status" value="1"/>
</dbReference>
<dbReference type="InterPro" id="IPR045116">
    <property type="entry name" value="Clp1/Grc3"/>
</dbReference>
<feature type="disulfide bond" evidence="4">
    <location>
        <begin position="452"/>
        <end position="461"/>
    </location>
</feature>
<dbReference type="InterPro" id="IPR057570">
    <property type="entry name" value="NOL9_C"/>
</dbReference>
<evidence type="ECO:0000256" key="2">
    <source>
        <dbReference type="ARBA" id="ARBA00023157"/>
    </source>
</evidence>
<gene>
    <name evidence="6" type="primary">NOL9</name>
    <name evidence="6" type="ORF">AWC38_SpisGene5798</name>
</gene>
<keyword evidence="6" id="KW-0418">Kinase</keyword>
<dbReference type="InterPro" id="IPR018097">
    <property type="entry name" value="EGF_Ca-bd_CS"/>
</dbReference>
<dbReference type="GO" id="GO:0005634">
    <property type="term" value="C:nucleus"/>
    <property type="evidence" value="ECO:0007669"/>
    <property type="project" value="TreeGrafter"/>
</dbReference>
<dbReference type="PROSITE" id="PS01187">
    <property type="entry name" value="EGF_CA"/>
    <property type="match status" value="1"/>
</dbReference>
<protein>
    <submittedName>
        <fullName evidence="6">Polynucleotide 5'-hydroxyl-kinase NOL9</fullName>
    </submittedName>
</protein>
<keyword evidence="2 4" id="KW-1015">Disulfide bond</keyword>
<dbReference type="GO" id="GO:0005509">
    <property type="term" value="F:calcium ion binding"/>
    <property type="evidence" value="ECO:0007669"/>
    <property type="project" value="InterPro"/>
</dbReference>
<dbReference type="AlphaFoldDB" id="A0A2B4SKS4"/>
<dbReference type="Pfam" id="PF07645">
    <property type="entry name" value="EGF_CA"/>
    <property type="match status" value="1"/>
</dbReference>
<evidence type="ECO:0000256" key="4">
    <source>
        <dbReference type="PROSITE-ProRule" id="PRU00076"/>
    </source>
</evidence>
<evidence type="ECO:0000313" key="6">
    <source>
        <dbReference type="EMBL" id="PFX29470.1"/>
    </source>
</evidence>
<dbReference type="STRING" id="50429.A0A2B4SKS4"/>
<dbReference type="OrthoDB" id="4062651at2759"/>
<accession>A0A2B4SKS4</accession>
<dbReference type="CDD" id="cd00054">
    <property type="entry name" value="EGF_CA"/>
    <property type="match status" value="1"/>
</dbReference>
<reference evidence="7" key="1">
    <citation type="journal article" date="2017" name="bioRxiv">
        <title>Comparative analysis of the genomes of Stylophora pistillata and Acropora digitifera provides evidence for extensive differences between species of corals.</title>
        <authorList>
            <person name="Voolstra C.R."/>
            <person name="Li Y."/>
            <person name="Liew Y.J."/>
            <person name="Baumgarten S."/>
            <person name="Zoccola D."/>
            <person name="Flot J.-F."/>
            <person name="Tambutte S."/>
            <person name="Allemand D."/>
            <person name="Aranda M."/>
        </authorList>
    </citation>
    <scope>NUCLEOTIDE SEQUENCE [LARGE SCALE GENOMIC DNA]</scope>
</reference>
<name>A0A2B4SKS4_STYPI</name>
<dbReference type="InterPro" id="IPR049883">
    <property type="entry name" value="NOTCH1_EGF-like"/>
</dbReference>
<evidence type="ECO:0000256" key="3">
    <source>
        <dbReference type="ARBA" id="ARBA00023242"/>
    </source>
</evidence>
<dbReference type="SUPFAM" id="SSF57196">
    <property type="entry name" value="EGF/Laminin"/>
    <property type="match status" value="1"/>
</dbReference>
<comment type="caution">
    <text evidence="4">Lacks conserved residue(s) required for the propagation of feature annotation.</text>
</comment>
<organism evidence="6 7">
    <name type="scientific">Stylophora pistillata</name>
    <name type="common">Smooth cauliflower coral</name>
    <dbReference type="NCBI Taxonomy" id="50429"/>
    <lineage>
        <taxon>Eukaryota</taxon>
        <taxon>Metazoa</taxon>
        <taxon>Cnidaria</taxon>
        <taxon>Anthozoa</taxon>
        <taxon>Hexacorallia</taxon>
        <taxon>Scleractinia</taxon>
        <taxon>Astrocoeniina</taxon>
        <taxon>Pocilloporidae</taxon>
        <taxon>Stylophora</taxon>
    </lineage>
</organism>
<dbReference type="PROSITE" id="PS01186">
    <property type="entry name" value="EGF_2"/>
    <property type="match status" value="1"/>
</dbReference>
<dbReference type="PANTHER" id="PTHR12755">
    <property type="entry name" value="CLEAVAGE/POLYADENYLATION FACTOR IA SUBUNIT CLP1P"/>
    <property type="match status" value="1"/>
</dbReference>
<dbReference type="InterPro" id="IPR001881">
    <property type="entry name" value="EGF-like_Ca-bd_dom"/>
</dbReference>
<dbReference type="EMBL" id="LSMT01000065">
    <property type="protein sequence ID" value="PFX29470.1"/>
    <property type="molecule type" value="Genomic_DNA"/>
</dbReference>
<comment type="caution">
    <text evidence="6">The sequence shown here is derived from an EMBL/GenBank/DDBJ whole genome shotgun (WGS) entry which is preliminary data.</text>
</comment>
<dbReference type="PROSITE" id="PS00010">
    <property type="entry name" value="ASX_HYDROXYL"/>
    <property type="match status" value="1"/>
</dbReference>
<keyword evidence="3" id="KW-0539">Nucleus</keyword>
<feature type="domain" description="EGF-like" evidence="5">
    <location>
        <begin position="426"/>
        <end position="462"/>
    </location>
</feature>
<keyword evidence="7" id="KW-1185">Reference proteome</keyword>
<dbReference type="SMART" id="SM00179">
    <property type="entry name" value="EGF_CA"/>
    <property type="match status" value="1"/>
</dbReference>
<dbReference type="InterPro" id="IPR000742">
    <property type="entry name" value="EGF"/>
</dbReference>
<dbReference type="InterPro" id="IPR000152">
    <property type="entry name" value="EGF-type_Asp/Asn_hydroxyl_site"/>
</dbReference>
<dbReference type="GO" id="GO:0000448">
    <property type="term" value="P:cleavage in ITS2 between 5.8S rRNA and LSU-rRNA of tricistronic rRNA transcript (SSU-rRNA, 5.8S rRNA, LSU-rRNA)"/>
    <property type="evidence" value="ECO:0007669"/>
    <property type="project" value="TreeGrafter"/>
</dbReference>
<dbReference type="GO" id="GO:0051731">
    <property type="term" value="F:polynucleotide 5'-hydroxyl-kinase activity"/>
    <property type="evidence" value="ECO:0007669"/>
    <property type="project" value="InterPro"/>
</dbReference>
<evidence type="ECO:0000313" key="7">
    <source>
        <dbReference type="Proteomes" id="UP000225706"/>
    </source>
</evidence>